<dbReference type="InterPro" id="IPR013087">
    <property type="entry name" value="Znf_C2H2_type"/>
</dbReference>
<evidence type="ECO:0000259" key="13">
    <source>
        <dbReference type="PROSITE" id="PS50157"/>
    </source>
</evidence>
<sequence length="293" mass="33221">MDQVEILSESVIKVENIKQEPDDQSEEEACNFKEGDMVYPVKRELKEEENDEEELKPPIRVFVDPAEVPGGGVNKEDEDPLALDAEFVCCKSEGSAGGEDDIEGNVDSKTRPGGAVEASSDCSKGNDLTLGVKPNQRIARKKSSAKNYSRFSERNSASEDELSVCGETQSEEFAHECSDCHKSFKWKNHLVMHMRIHSGERPYKCSDCEKSFALRSTLVTHMRIHSGERPYECYLCQKSFALTSTLVSHMRVHRGKHFYDCTVCHRRFASKIYLERHMLIHNGEPSYLLFSMP</sequence>
<keyword evidence="4" id="KW-0677">Repeat</keyword>
<dbReference type="GO" id="GO:0005634">
    <property type="term" value="C:nucleus"/>
    <property type="evidence" value="ECO:0007669"/>
    <property type="project" value="UniProtKB-SubCell"/>
</dbReference>
<evidence type="ECO:0000256" key="6">
    <source>
        <dbReference type="ARBA" id="ARBA00022833"/>
    </source>
</evidence>
<comment type="subcellular location">
    <subcellularLocation>
        <location evidence="1">Nucleus</location>
    </subcellularLocation>
</comment>
<reference evidence="14 15" key="1">
    <citation type="submission" date="2024-03" db="EMBL/GenBank/DDBJ databases">
        <title>The genome assembly and annotation of the cricket Gryllus longicercus Weissman &amp; Gray.</title>
        <authorList>
            <person name="Szrajer S."/>
            <person name="Gray D."/>
            <person name="Ylla G."/>
        </authorList>
    </citation>
    <scope>NUCLEOTIDE SEQUENCE [LARGE SCALE GENOMIC DNA]</scope>
    <source>
        <strain evidence="14">DAG 2021-001</strain>
        <tissue evidence="14">Whole body minus gut</tissue>
    </source>
</reference>
<dbReference type="AlphaFoldDB" id="A0AAN9ZDZ3"/>
<organism evidence="14 15">
    <name type="scientific">Gryllus longicercus</name>
    <dbReference type="NCBI Taxonomy" id="2509291"/>
    <lineage>
        <taxon>Eukaryota</taxon>
        <taxon>Metazoa</taxon>
        <taxon>Ecdysozoa</taxon>
        <taxon>Arthropoda</taxon>
        <taxon>Hexapoda</taxon>
        <taxon>Insecta</taxon>
        <taxon>Pterygota</taxon>
        <taxon>Neoptera</taxon>
        <taxon>Polyneoptera</taxon>
        <taxon>Orthoptera</taxon>
        <taxon>Ensifera</taxon>
        <taxon>Gryllidea</taxon>
        <taxon>Grylloidea</taxon>
        <taxon>Gryllidae</taxon>
        <taxon>Gryllinae</taxon>
        <taxon>Gryllus</taxon>
    </lineage>
</organism>
<protein>
    <recommendedName>
        <fullName evidence="13">C2H2-type domain-containing protein</fullName>
    </recommendedName>
</protein>
<dbReference type="GO" id="GO:0008270">
    <property type="term" value="F:zinc ion binding"/>
    <property type="evidence" value="ECO:0007669"/>
    <property type="project" value="UniProtKB-KW"/>
</dbReference>
<comment type="similarity">
    <text evidence="2">Belongs to the krueppel C2H2-type zinc-finger protein family.</text>
</comment>
<evidence type="ECO:0000256" key="9">
    <source>
        <dbReference type="ARBA" id="ARBA00023163"/>
    </source>
</evidence>
<evidence type="ECO:0000313" key="14">
    <source>
        <dbReference type="EMBL" id="KAK7871467.1"/>
    </source>
</evidence>
<evidence type="ECO:0000256" key="2">
    <source>
        <dbReference type="ARBA" id="ARBA00006991"/>
    </source>
</evidence>
<keyword evidence="3" id="KW-0479">Metal-binding</keyword>
<dbReference type="EMBL" id="JAZDUA010000039">
    <property type="protein sequence ID" value="KAK7871467.1"/>
    <property type="molecule type" value="Genomic_DNA"/>
</dbReference>
<gene>
    <name evidence="14" type="ORF">R5R35_010846</name>
</gene>
<feature type="region of interest" description="Disordered" evidence="12">
    <location>
        <begin position="95"/>
        <end position="127"/>
    </location>
</feature>
<dbReference type="SUPFAM" id="SSF57667">
    <property type="entry name" value="beta-beta-alpha zinc fingers"/>
    <property type="match status" value="2"/>
</dbReference>
<dbReference type="GO" id="GO:0003677">
    <property type="term" value="F:DNA binding"/>
    <property type="evidence" value="ECO:0007669"/>
    <property type="project" value="UniProtKB-KW"/>
</dbReference>
<keyword evidence="15" id="KW-1185">Reference proteome</keyword>
<dbReference type="InterPro" id="IPR036236">
    <property type="entry name" value="Znf_C2H2_sf"/>
</dbReference>
<keyword evidence="7" id="KW-0805">Transcription regulation</keyword>
<keyword evidence="10" id="KW-0539">Nucleus</keyword>
<dbReference type="FunFam" id="3.30.160.60:FF:000185">
    <property type="entry name" value="zinc finger protein 319"/>
    <property type="match status" value="1"/>
</dbReference>
<keyword evidence="5 11" id="KW-0863">Zinc-finger</keyword>
<evidence type="ECO:0000256" key="4">
    <source>
        <dbReference type="ARBA" id="ARBA00022737"/>
    </source>
</evidence>
<dbReference type="PROSITE" id="PS50157">
    <property type="entry name" value="ZINC_FINGER_C2H2_2"/>
    <property type="match status" value="4"/>
</dbReference>
<dbReference type="FunFam" id="3.30.160.60:FF:002716">
    <property type="entry name" value="Zinc finger protein 212"/>
    <property type="match status" value="1"/>
</dbReference>
<feature type="domain" description="C2H2-type" evidence="13">
    <location>
        <begin position="203"/>
        <end position="230"/>
    </location>
</feature>
<dbReference type="SMART" id="SM00355">
    <property type="entry name" value="ZnF_C2H2"/>
    <property type="match status" value="4"/>
</dbReference>
<evidence type="ECO:0000313" key="15">
    <source>
        <dbReference type="Proteomes" id="UP001378592"/>
    </source>
</evidence>
<keyword evidence="6" id="KW-0862">Zinc</keyword>
<keyword evidence="8" id="KW-0238">DNA-binding</keyword>
<evidence type="ECO:0000256" key="8">
    <source>
        <dbReference type="ARBA" id="ARBA00023125"/>
    </source>
</evidence>
<dbReference type="PROSITE" id="PS00028">
    <property type="entry name" value="ZINC_FINGER_C2H2_1"/>
    <property type="match status" value="4"/>
</dbReference>
<comment type="caution">
    <text evidence="14">The sequence shown here is derived from an EMBL/GenBank/DDBJ whole genome shotgun (WGS) entry which is preliminary data.</text>
</comment>
<dbReference type="Gene3D" id="3.30.160.60">
    <property type="entry name" value="Classic Zinc Finger"/>
    <property type="match status" value="4"/>
</dbReference>
<evidence type="ECO:0000256" key="3">
    <source>
        <dbReference type="ARBA" id="ARBA00022723"/>
    </source>
</evidence>
<evidence type="ECO:0000256" key="11">
    <source>
        <dbReference type="PROSITE-ProRule" id="PRU00042"/>
    </source>
</evidence>
<dbReference type="FunFam" id="3.30.160.60:FF:001498">
    <property type="entry name" value="Zinc finger protein 404"/>
    <property type="match status" value="1"/>
</dbReference>
<accession>A0AAN9ZDZ3</accession>
<feature type="domain" description="C2H2-type" evidence="13">
    <location>
        <begin position="175"/>
        <end position="202"/>
    </location>
</feature>
<evidence type="ECO:0000256" key="7">
    <source>
        <dbReference type="ARBA" id="ARBA00023015"/>
    </source>
</evidence>
<evidence type="ECO:0000256" key="1">
    <source>
        <dbReference type="ARBA" id="ARBA00004123"/>
    </source>
</evidence>
<evidence type="ECO:0000256" key="5">
    <source>
        <dbReference type="ARBA" id="ARBA00022771"/>
    </source>
</evidence>
<proteinExistence type="inferred from homology"/>
<evidence type="ECO:0000256" key="12">
    <source>
        <dbReference type="SAM" id="MobiDB-lite"/>
    </source>
</evidence>
<dbReference type="Proteomes" id="UP001378592">
    <property type="component" value="Unassembled WGS sequence"/>
</dbReference>
<feature type="domain" description="C2H2-type" evidence="13">
    <location>
        <begin position="231"/>
        <end position="258"/>
    </location>
</feature>
<keyword evidence="9" id="KW-0804">Transcription</keyword>
<dbReference type="Pfam" id="PF00096">
    <property type="entry name" value="zf-C2H2"/>
    <property type="match status" value="4"/>
</dbReference>
<name>A0AAN9ZDZ3_9ORTH</name>
<feature type="domain" description="C2H2-type" evidence="13">
    <location>
        <begin position="259"/>
        <end position="286"/>
    </location>
</feature>
<dbReference type="PANTHER" id="PTHR23226">
    <property type="entry name" value="ZINC FINGER AND SCAN DOMAIN-CONTAINING"/>
    <property type="match status" value="1"/>
</dbReference>
<evidence type="ECO:0000256" key="10">
    <source>
        <dbReference type="ARBA" id="ARBA00023242"/>
    </source>
</evidence>